<organism evidence="2 3">
    <name type="scientific">Fistulina hepatica ATCC 64428</name>
    <dbReference type="NCBI Taxonomy" id="1128425"/>
    <lineage>
        <taxon>Eukaryota</taxon>
        <taxon>Fungi</taxon>
        <taxon>Dikarya</taxon>
        <taxon>Basidiomycota</taxon>
        <taxon>Agaricomycotina</taxon>
        <taxon>Agaricomycetes</taxon>
        <taxon>Agaricomycetidae</taxon>
        <taxon>Agaricales</taxon>
        <taxon>Fistulinaceae</taxon>
        <taxon>Fistulina</taxon>
    </lineage>
</organism>
<protein>
    <recommendedName>
        <fullName evidence="1">CxC2-like cysteine cluster KDZ transposase-associated domain-containing protein</fullName>
    </recommendedName>
</protein>
<evidence type="ECO:0000259" key="1">
    <source>
        <dbReference type="Pfam" id="PF18803"/>
    </source>
</evidence>
<dbReference type="AlphaFoldDB" id="A0A0D7AGB6"/>
<name>A0A0D7AGB6_9AGAR</name>
<keyword evidence="3" id="KW-1185">Reference proteome</keyword>
<dbReference type="EMBL" id="KN881721">
    <property type="protein sequence ID" value="KIY49878.1"/>
    <property type="molecule type" value="Genomic_DNA"/>
</dbReference>
<gene>
    <name evidence="2" type="ORF">FISHEDRAFT_72506</name>
</gene>
<dbReference type="PANTHER" id="PTHR33104">
    <property type="entry name" value="SI:DKEY-29D5.2"/>
    <property type="match status" value="1"/>
</dbReference>
<dbReference type="InterPro" id="IPR040521">
    <property type="entry name" value="KDZ"/>
</dbReference>
<sequence length="898" mass="102440">MCRRKRKAYGEMQGLLRVATALPKLLGEVPRIQPVALGQVWDDDKGYFEVKDISCVVPGYAHSLGHKGDFCPHPSNAIQTIVVHVNGIHGTLLQYCECRGVDCCNQLLHSCLFPASCSDPKTVFTFNILKDFAIDHVESKVSAYGYIESLRRKTDNALAGEVQRCYDQLLRITHIWNYVTVYKRSGQYHGIDSLYPVQLKGDLCIHCTTCPENGLNLTPGDKDTPPEFRHLLTRQRTLDGNFHNNRYTKNKGNNGNRDLCFTDGKGFFPATTDYHEYMERNKNKKPEKSTCVSLNAVNKQKQSKFKGMDPTGVVNTQCSHVVVEVTTDCRLGEAFHVVDASLAHALRGLEGHPFREKLGDFVEIYLDLSYDAACQYSINWRKRMEEQFPDLVEFAECIRWAIPALHVKDHKANCMYKYGTCYMERMGHFHAETAEHFWPTLNQFCKVTRQMTPGHRHDALTIFTNYWNWKKVAGMAVYLSKEIVYATELREKKREILLGLIDINRDRVVEWNKRSRLPVTPEHINSEPFLARFSRFSPSLREMCDDLVSKMASVPVAGHTGDVVTLYIAAGLEIERNQHRLIYLMRSYDDHELQATKEIDNTREFLTTQVNDFRAQQAVLLPQPLYLPSTLSPRQRVEWGLMSMVEIEIKLREAAIHDEQGNICTATVLVSSGNKAKKKHATGQAANTRAMKLIETSEKMQTECIARYNRHRDALISLHEYKDAAVECPYNRISVADTVRKNTFEDRALGDSRRNDGAIYHGGGPAASVDAFIGFRQTVEVDKEAEFLQWRDHREQKIAESIRHIRSCETHEQEWTTVAESPQREGAKAYARKKAGMWHDMAVSARRLLESVGGQDYVVDGARQLAAVFLKERQVEAEEYHGLPVTISSGKVTYLRDM</sequence>
<accession>A0A0D7AGB6</accession>
<proteinExistence type="predicted"/>
<evidence type="ECO:0000313" key="3">
    <source>
        <dbReference type="Proteomes" id="UP000054144"/>
    </source>
</evidence>
<dbReference type="Pfam" id="PF18758">
    <property type="entry name" value="KDZ"/>
    <property type="match status" value="1"/>
</dbReference>
<dbReference type="OrthoDB" id="3056576at2759"/>
<reference evidence="2 3" key="1">
    <citation type="journal article" date="2015" name="Fungal Genet. Biol.">
        <title>Evolution of novel wood decay mechanisms in Agaricales revealed by the genome sequences of Fistulina hepatica and Cylindrobasidium torrendii.</title>
        <authorList>
            <person name="Floudas D."/>
            <person name="Held B.W."/>
            <person name="Riley R."/>
            <person name="Nagy L.G."/>
            <person name="Koehler G."/>
            <person name="Ransdell A.S."/>
            <person name="Younus H."/>
            <person name="Chow J."/>
            <person name="Chiniquy J."/>
            <person name="Lipzen A."/>
            <person name="Tritt A."/>
            <person name="Sun H."/>
            <person name="Haridas S."/>
            <person name="LaButti K."/>
            <person name="Ohm R.A."/>
            <person name="Kues U."/>
            <person name="Blanchette R.A."/>
            <person name="Grigoriev I.V."/>
            <person name="Minto R.E."/>
            <person name="Hibbett D.S."/>
        </authorList>
    </citation>
    <scope>NUCLEOTIDE SEQUENCE [LARGE SCALE GENOMIC DNA]</scope>
    <source>
        <strain evidence="2 3">ATCC 64428</strain>
    </source>
</reference>
<dbReference type="InterPro" id="IPR041457">
    <property type="entry name" value="CxC2_KDZ-assoc"/>
</dbReference>
<feature type="domain" description="CxC2-like cysteine cluster KDZ transposase-associated" evidence="1">
    <location>
        <begin position="59"/>
        <end position="157"/>
    </location>
</feature>
<dbReference type="Proteomes" id="UP000054144">
    <property type="component" value="Unassembled WGS sequence"/>
</dbReference>
<dbReference type="PANTHER" id="PTHR33104:SF2">
    <property type="entry name" value="CXC3 LIKE CYSTEINE CLUSTER DOMAIN-CONTAINING PROTEIN"/>
    <property type="match status" value="1"/>
</dbReference>
<evidence type="ECO:0000313" key="2">
    <source>
        <dbReference type="EMBL" id="KIY49878.1"/>
    </source>
</evidence>
<dbReference type="Pfam" id="PF18803">
    <property type="entry name" value="CxC2"/>
    <property type="match status" value="1"/>
</dbReference>